<dbReference type="Proteomes" id="UP000564806">
    <property type="component" value="Unassembled WGS sequence"/>
</dbReference>
<feature type="compositionally biased region" description="Gly residues" evidence="1">
    <location>
        <begin position="231"/>
        <end position="244"/>
    </location>
</feature>
<evidence type="ECO:0000313" key="4">
    <source>
        <dbReference type="EMBL" id="NUU59630.1"/>
    </source>
</evidence>
<feature type="compositionally biased region" description="Low complexity" evidence="1">
    <location>
        <begin position="206"/>
        <end position="230"/>
    </location>
</feature>
<evidence type="ECO:0000313" key="5">
    <source>
        <dbReference type="Proteomes" id="UP000564806"/>
    </source>
</evidence>
<feature type="domain" description="Copper amine oxidase-like N-terminal" evidence="3">
    <location>
        <begin position="64"/>
        <end position="186"/>
    </location>
</feature>
<feature type="compositionally biased region" description="Polar residues" evidence="1">
    <location>
        <begin position="190"/>
        <end position="205"/>
    </location>
</feature>
<dbReference type="EMBL" id="JABWCS010000190">
    <property type="protein sequence ID" value="NUU59630.1"/>
    <property type="molecule type" value="Genomic_DNA"/>
</dbReference>
<reference evidence="4" key="1">
    <citation type="submission" date="2020-06" db="EMBL/GenBank/DDBJ databases">
        <title>Paenibacillus sp. nov., isolated from soil.</title>
        <authorList>
            <person name="Seo Y.L."/>
        </authorList>
    </citation>
    <scope>NUCLEOTIDE SEQUENCE [LARGE SCALE GENOMIC DNA]</scope>
    <source>
        <strain evidence="4">JW14</strain>
    </source>
</reference>
<dbReference type="RefSeq" id="WP_175370299.1">
    <property type="nucleotide sequence ID" value="NZ_JABWCS010000190.1"/>
</dbReference>
<feature type="signal peptide" evidence="2">
    <location>
        <begin position="1"/>
        <end position="28"/>
    </location>
</feature>
<dbReference type="InterPro" id="IPR036582">
    <property type="entry name" value="Mao_N_sf"/>
</dbReference>
<dbReference type="Gene3D" id="3.30.457.10">
    <property type="entry name" value="Copper amine oxidase-like, N-terminal domain"/>
    <property type="match status" value="1"/>
</dbReference>
<sequence>MSKLKVSAVMLSLAVLINVAPLSVSAPASVAAASTTTKTSSIKVQTVDVKMMFDGVSLQPPAGQHVFMYNNSTYVPLRFMSYALQKSVSWDAKNLKVTVAEPSSSELVVIKEFLMNASGNQASSAAAKNITLNSIDASYVFGGSAKKLPAGQSSYILNGSVYVPLRFLSESVGKSISWDQKTKTITAVSSAVNEQEGKNNPGSNQPASTKSPTATTAPSATPAPTGAAAGNAGGSGGTGGGGTGSDKVSYESITSATEAKLNALKAESESALFSTAMEYIAAKDDAEKKKDIKAKGLQQLNSFRATFNSIIADAEQKLNANGYSTAIISDYRSAFEETLKRGMALAEGLAG</sequence>
<dbReference type="InterPro" id="IPR012854">
    <property type="entry name" value="Cu_amine_oxidase-like_N"/>
</dbReference>
<organism evidence="4 5">
    <name type="scientific">Paenibacillus agri</name>
    <dbReference type="NCBI Taxonomy" id="2744309"/>
    <lineage>
        <taxon>Bacteria</taxon>
        <taxon>Bacillati</taxon>
        <taxon>Bacillota</taxon>
        <taxon>Bacilli</taxon>
        <taxon>Bacillales</taxon>
        <taxon>Paenibacillaceae</taxon>
        <taxon>Paenibacillus</taxon>
    </lineage>
</organism>
<evidence type="ECO:0000259" key="3">
    <source>
        <dbReference type="Pfam" id="PF07833"/>
    </source>
</evidence>
<dbReference type="SUPFAM" id="SSF55383">
    <property type="entry name" value="Copper amine oxidase, domain N"/>
    <property type="match status" value="2"/>
</dbReference>
<accession>A0A850EIF1</accession>
<gene>
    <name evidence="4" type="ORF">HPT30_04585</name>
</gene>
<dbReference type="Pfam" id="PF07833">
    <property type="entry name" value="Cu_amine_oxidN1"/>
    <property type="match status" value="1"/>
</dbReference>
<keyword evidence="5" id="KW-1185">Reference proteome</keyword>
<name>A0A850EIF1_9BACL</name>
<protein>
    <recommendedName>
        <fullName evidence="3">Copper amine oxidase-like N-terminal domain-containing protein</fullName>
    </recommendedName>
</protein>
<dbReference type="AlphaFoldDB" id="A0A850EIF1"/>
<proteinExistence type="predicted"/>
<feature type="chain" id="PRO_5038734945" description="Copper amine oxidase-like N-terminal domain-containing protein" evidence="2">
    <location>
        <begin position="29"/>
        <end position="351"/>
    </location>
</feature>
<evidence type="ECO:0000256" key="2">
    <source>
        <dbReference type="SAM" id="SignalP"/>
    </source>
</evidence>
<comment type="caution">
    <text evidence="4">The sequence shown here is derived from an EMBL/GenBank/DDBJ whole genome shotgun (WGS) entry which is preliminary data.</text>
</comment>
<evidence type="ECO:0000256" key="1">
    <source>
        <dbReference type="SAM" id="MobiDB-lite"/>
    </source>
</evidence>
<feature type="region of interest" description="Disordered" evidence="1">
    <location>
        <begin position="190"/>
        <end position="246"/>
    </location>
</feature>
<keyword evidence="2" id="KW-0732">Signal</keyword>